<name>A0A9D2E8J1_9BACE</name>
<dbReference type="CDD" id="cd12190">
    <property type="entry name" value="Bacova_04320_like"/>
    <property type="match status" value="1"/>
</dbReference>
<evidence type="ECO:0000313" key="5">
    <source>
        <dbReference type="Proteomes" id="UP000824028"/>
    </source>
</evidence>
<keyword evidence="2" id="KW-0732">Signal</keyword>
<organism evidence="4 5">
    <name type="scientific">Candidatus Bacteroides merdigallinarum</name>
    <dbReference type="NCBI Taxonomy" id="2838473"/>
    <lineage>
        <taxon>Bacteria</taxon>
        <taxon>Pseudomonadati</taxon>
        <taxon>Bacteroidota</taxon>
        <taxon>Bacteroidia</taxon>
        <taxon>Bacteroidales</taxon>
        <taxon>Bacteroidaceae</taxon>
        <taxon>Bacteroides</taxon>
    </lineage>
</organism>
<reference evidence="4" key="1">
    <citation type="journal article" date="2021" name="PeerJ">
        <title>Extensive microbial diversity within the chicken gut microbiome revealed by metagenomics and culture.</title>
        <authorList>
            <person name="Gilroy R."/>
            <person name="Ravi A."/>
            <person name="Getino M."/>
            <person name="Pursley I."/>
            <person name="Horton D.L."/>
            <person name="Alikhan N.F."/>
            <person name="Baker D."/>
            <person name="Gharbi K."/>
            <person name="Hall N."/>
            <person name="Watson M."/>
            <person name="Adriaenssens E.M."/>
            <person name="Foster-Nyarko E."/>
            <person name="Jarju S."/>
            <person name="Secka A."/>
            <person name="Antonio M."/>
            <person name="Oren A."/>
            <person name="Chaudhuri R.R."/>
            <person name="La Ragione R."/>
            <person name="Hildebrand F."/>
            <person name="Pallen M.J."/>
        </authorList>
    </citation>
    <scope>NUCLEOTIDE SEQUENCE</scope>
    <source>
        <strain evidence="4">ChiHjej9B8-1298</strain>
    </source>
</reference>
<dbReference type="Pfam" id="PF14730">
    <property type="entry name" value="DUF4468"/>
    <property type="match status" value="1"/>
</dbReference>
<reference evidence="4" key="2">
    <citation type="submission" date="2021-04" db="EMBL/GenBank/DDBJ databases">
        <authorList>
            <person name="Gilroy R."/>
        </authorList>
    </citation>
    <scope>NUCLEOTIDE SEQUENCE</scope>
    <source>
        <strain evidence="4">ChiHjej9B8-1298</strain>
    </source>
</reference>
<accession>A0A9D2E8J1</accession>
<comment type="caution">
    <text evidence="4">The sequence shown here is derived from an EMBL/GenBank/DDBJ whole genome shotgun (WGS) entry which is preliminary data.</text>
</comment>
<proteinExistence type="predicted"/>
<evidence type="ECO:0000256" key="1">
    <source>
        <dbReference type="SAM" id="MobiDB-lite"/>
    </source>
</evidence>
<feature type="domain" description="DUF4468" evidence="3">
    <location>
        <begin position="46"/>
        <end position="135"/>
    </location>
</feature>
<dbReference type="AlphaFoldDB" id="A0A9D2E8J1"/>
<dbReference type="Gene3D" id="3.30.530.80">
    <property type="match status" value="1"/>
</dbReference>
<feature type="compositionally biased region" description="Low complexity" evidence="1">
    <location>
        <begin position="226"/>
        <end position="246"/>
    </location>
</feature>
<feature type="region of interest" description="Disordered" evidence="1">
    <location>
        <begin position="226"/>
        <end position="249"/>
    </location>
</feature>
<gene>
    <name evidence="4" type="ORF">H9814_05340</name>
</gene>
<feature type="chain" id="PRO_5038977085" evidence="2">
    <location>
        <begin position="24"/>
        <end position="360"/>
    </location>
</feature>
<sequence length="360" mass="39926">MKKLTTIASLLLCLLLIGPAAQAQEKNEDARYLAGAVPEENGKVVFTKEYSIPGMTQDEVFDRMLQWMDARLKENKNDSRVLYSNKEKGQIVGTVDEWIVFSSNALSLDRTRLLAQFTVLCQPEACTFHVEKIRYIYREGEERYTAEEWITDKYALNKSQTKLVRGLAKWRRKTVDYMDNLFQQAADALSAVPDETAVEPAPEAVQEAATPKRQVVITPKNKVTVQPAKATPTAPVVSPTPAPAATKQASPDELSDDLIQPNAGRLVIVIGDDPFNQTMMTANAGGSLGRMNGRRVVFTILSPEQSHDLLDSTDTYTVRFYPNGSTVPSVELQCRKLASPETPEGMPRTYVGEILKATVQ</sequence>
<evidence type="ECO:0000259" key="3">
    <source>
        <dbReference type="Pfam" id="PF14730"/>
    </source>
</evidence>
<dbReference type="InterPro" id="IPR027823">
    <property type="entry name" value="DUF4468"/>
</dbReference>
<evidence type="ECO:0000313" key="4">
    <source>
        <dbReference type="EMBL" id="HIZ32959.1"/>
    </source>
</evidence>
<dbReference type="Proteomes" id="UP000824028">
    <property type="component" value="Unassembled WGS sequence"/>
</dbReference>
<feature type="signal peptide" evidence="2">
    <location>
        <begin position="1"/>
        <end position="23"/>
    </location>
</feature>
<protein>
    <submittedName>
        <fullName evidence="4">DUF4468 domain-containing protein</fullName>
    </submittedName>
</protein>
<dbReference type="EMBL" id="DXBX01000037">
    <property type="protein sequence ID" value="HIZ32959.1"/>
    <property type="molecule type" value="Genomic_DNA"/>
</dbReference>
<evidence type="ECO:0000256" key="2">
    <source>
        <dbReference type="SAM" id="SignalP"/>
    </source>
</evidence>